<dbReference type="PATRIC" id="fig|1273125.3.peg.248"/>
<proteinExistence type="predicted"/>
<evidence type="ECO:0000313" key="2">
    <source>
        <dbReference type="Proteomes" id="UP000013525"/>
    </source>
</evidence>
<dbReference type="eggNOG" id="COG3386">
    <property type="taxonomic scope" value="Bacteria"/>
</dbReference>
<name>R7WT46_9NOCA</name>
<accession>R7WT46</accession>
<sequence length="343" mass="35026">MGWVRTGGARSVAAVAAIVALAGCSTGGEDEAAPEVVVSAEVPAAPEPTASPAGEVSPAAPIDMLAVSAPGRTLVAVETDRTRLSMLPLDDLAAEPRTVETDSEILDIHTAPDGAVLLALDGAVGTLDPENGEIERIPVDGRVTAVAALDDGRLAVGVAGDDADGGSDIRILGAGGDVEATIGGIASVDDLAVTDGRLTALDRTQTSVTEIVVDEERLGLALRAGEGATELTTDHFGRILVSDTIGHEVLVHTTGDLMLRQRFPTGEAPFAVAYDDVHERVWVSLPGTNEVVGYDLGTGVGVETERFTTVRQPDALAVDPESGSLIVASATGDGVQRIPIGRP</sequence>
<organism evidence="1 2">
    <name type="scientific">Rhodococcus rhodnii LMG 5362</name>
    <dbReference type="NCBI Taxonomy" id="1273125"/>
    <lineage>
        <taxon>Bacteria</taxon>
        <taxon>Bacillati</taxon>
        <taxon>Actinomycetota</taxon>
        <taxon>Actinomycetes</taxon>
        <taxon>Mycobacteriales</taxon>
        <taxon>Nocardiaceae</taxon>
        <taxon>Rhodococcus</taxon>
    </lineage>
</organism>
<protein>
    <submittedName>
        <fullName evidence="1">Lipoprotein</fullName>
    </submittedName>
</protein>
<dbReference type="PROSITE" id="PS51257">
    <property type="entry name" value="PROKAR_LIPOPROTEIN"/>
    <property type="match status" value="1"/>
</dbReference>
<dbReference type="InterPro" id="IPR015943">
    <property type="entry name" value="WD40/YVTN_repeat-like_dom_sf"/>
</dbReference>
<dbReference type="SUPFAM" id="SSF101898">
    <property type="entry name" value="NHL repeat"/>
    <property type="match status" value="1"/>
</dbReference>
<dbReference type="AlphaFoldDB" id="R7WT46"/>
<gene>
    <name evidence="1" type="ORF">Rrhod_0247</name>
</gene>
<evidence type="ECO:0000313" key="1">
    <source>
        <dbReference type="EMBL" id="EOM78418.1"/>
    </source>
</evidence>
<keyword evidence="1" id="KW-0449">Lipoprotein</keyword>
<dbReference type="Gene3D" id="2.130.10.10">
    <property type="entry name" value="YVTN repeat-like/Quinoprotein amine dehydrogenase"/>
    <property type="match status" value="1"/>
</dbReference>
<comment type="caution">
    <text evidence="1">The sequence shown here is derived from an EMBL/GenBank/DDBJ whole genome shotgun (WGS) entry which is preliminary data.</text>
</comment>
<dbReference type="EMBL" id="APMY01000004">
    <property type="protein sequence ID" value="EOM78418.1"/>
    <property type="molecule type" value="Genomic_DNA"/>
</dbReference>
<keyword evidence="2" id="KW-1185">Reference proteome</keyword>
<dbReference type="Proteomes" id="UP000013525">
    <property type="component" value="Unassembled WGS sequence"/>
</dbReference>
<reference evidence="1 2" key="1">
    <citation type="journal article" date="2013" name="Genome Announc.">
        <title>Draft Genome Sequence of Rhodococcus rhodnii Strain LMG5362, a Symbiont of Rhodnius prolixus (Hemiptera, Reduviidae, Triatominae), the Principle Vector of Trypanosoma cruzi.</title>
        <authorList>
            <person name="Pachebat J.A."/>
            <person name="van Keulen G."/>
            <person name="Whitten M.M."/>
            <person name="Girdwood S."/>
            <person name="Del Sol R."/>
            <person name="Dyson P.J."/>
            <person name="Facey P.D."/>
        </authorList>
    </citation>
    <scope>NUCLEOTIDE SEQUENCE [LARGE SCALE GENOMIC DNA]</scope>
    <source>
        <strain evidence="1 2">LMG 5362</strain>
    </source>
</reference>